<dbReference type="GO" id="GO:0016746">
    <property type="term" value="F:acyltransferase activity"/>
    <property type="evidence" value="ECO:0007669"/>
    <property type="project" value="InterPro"/>
</dbReference>
<sequence>MWLGIIFGTIALENIVLIAYFPLYFISLKHYRRVTEFAGQKLWPWLIFTLERLGEFKITLYSDDILPPTDKNIFLMMNHQHWCDFVCGFYVAHVRGRLGAMKGFVKESIVYVPVVGTALKAMGFVFLTRNWDVDQRTLDRAFQSLRQGDAFWLFTHPEGSRYDPRKLKYVLPAEAIHVH</sequence>
<dbReference type="EMBL" id="GIBP01008786">
    <property type="protein sequence ID" value="NDV37755.1"/>
    <property type="molecule type" value="Transcribed_RNA"/>
</dbReference>
<accession>A0A6B2LLE1</accession>
<dbReference type="AlphaFoldDB" id="A0A6B2LLE1"/>
<keyword evidence="1" id="KW-0472">Membrane</keyword>
<dbReference type="GO" id="GO:0036149">
    <property type="term" value="P:phosphatidylinositol acyl-chain remodeling"/>
    <property type="evidence" value="ECO:0007669"/>
    <property type="project" value="TreeGrafter"/>
</dbReference>
<evidence type="ECO:0000259" key="2">
    <source>
        <dbReference type="SMART" id="SM00563"/>
    </source>
</evidence>
<protein>
    <recommendedName>
        <fullName evidence="2">Phospholipid/glycerol acyltransferase domain-containing protein</fullName>
    </recommendedName>
</protein>
<dbReference type="SMART" id="SM00563">
    <property type="entry name" value="PlsC"/>
    <property type="match status" value="1"/>
</dbReference>
<keyword evidence="1" id="KW-0812">Transmembrane</keyword>
<dbReference type="SUPFAM" id="SSF69593">
    <property type="entry name" value="Glycerol-3-phosphate (1)-acyltransferase"/>
    <property type="match status" value="1"/>
</dbReference>
<dbReference type="InterPro" id="IPR002123">
    <property type="entry name" value="Plipid/glycerol_acylTrfase"/>
</dbReference>
<dbReference type="PANTHER" id="PTHR10983:SF16">
    <property type="entry name" value="LYSOCARDIOLIPIN ACYLTRANSFERASE 1"/>
    <property type="match status" value="1"/>
</dbReference>
<feature type="domain" description="Phospholipid/glycerol acyltransferase" evidence="2">
    <location>
        <begin position="73"/>
        <end position="179"/>
    </location>
</feature>
<dbReference type="Pfam" id="PF01553">
    <property type="entry name" value="Acyltransferase"/>
    <property type="match status" value="1"/>
</dbReference>
<organism evidence="3">
    <name type="scientific">Arcella intermedia</name>
    <dbReference type="NCBI Taxonomy" id="1963864"/>
    <lineage>
        <taxon>Eukaryota</taxon>
        <taxon>Amoebozoa</taxon>
        <taxon>Tubulinea</taxon>
        <taxon>Elardia</taxon>
        <taxon>Arcellinida</taxon>
        <taxon>Sphaerothecina</taxon>
        <taxon>Arcellidae</taxon>
        <taxon>Arcella</taxon>
    </lineage>
</organism>
<name>A0A6B2LLE1_9EUKA</name>
<evidence type="ECO:0000256" key="1">
    <source>
        <dbReference type="SAM" id="Phobius"/>
    </source>
</evidence>
<dbReference type="PANTHER" id="PTHR10983">
    <property type="entry name" value="1-ACYLGLYCEROL-3-PHOSPHATE ACYLTRANSFERASE-RELATED"/>
    <property type="match status" value="1"/>
</dbReference>
<reference evidence="3" key="1">
    <citation type="journal article" date="2020" name="J. Eukaryot. Microbiol.">
        <title>De novo Sequencing, Assembly and Annotation of the Transcriptome for the Free-Living Testate Amoeba Arcella intermedia.</title>
        <authorList>
            <person name="Ribeiro G.M."/>
            <person name="Porfirio-Sousa A.L."/>
            <person name="Maurer-Alcala X.X."/>
            <person name="Katz L.A."/>
            <person name="Lahr D.J.G."/>
        </authorList>
    </citation>
    <scope>NUCLEOTIDE SEQUENCE</scope>
</reference>
<evidence type="ECO:0000313" key="3">
    <source>
        <dbReference type="EMBL" id="NDV37755.1"/>
    </source>
</evidence>
<feature type="transmembrane region" description="Helical" evidence="1">
    <location>
        <begin position="6"/>
        <end position="26"/>
    </location>
</feature>
<keyword evidence="1" id="KW-1133">Transmembrane helix</keyword>
<dbReference type="CDD" id="cd07990">
    <property type="entry name" value="LPLAT_LCLAT1-like"/>
    <property type="match status" value="1"/>
</dbReference>
<dbReference type="GO" id="GO:0005783">
    <property type="term" value="C:endoplasmic reticulum"/>
    <property type="evidence" value="ECO:0007669"/>
    <property type="project" value="TreeGrafter"/>
</dbReference>
<proteinExistence type="predicted"/>